<dbReference type="AlphaFoldDB" id="A0A255ZDX0"/>
<dbReference type="RefSeq" id="WP_094487407.1">
    <property type="nucleotide sequence ID" value="NZ_NOXX01000224.1"/>
</dbReference>
<evidence type="ECO:0000313" key="3">
    <source>
        <dbReference type="Proteomes" id="UP000216035"/>
    </source>
</evidence>
<keyword evidence="3" id="KW-1185">Reference proteome</keyword>
<reference evidence="2 3" key="1">
    <citation type="submission" date="2017-07" db="EMBL/GenBank/DDBJ databases">
        <title>Flavobacterium cyanobacteriorum sp. nov., isolated from cyanobacterial aggregates in a eutrophic lake.</title>
        <authorList>
            <person name="Cai H."/>
        </authorList>
    </citation>
    <scope>NUCLEOTIDE SEQUENCE [LARGE SCALE GENOMIC DNA]</scope>
    <source>
        <strain evidence="2 3">TH167</strain>
    </source>
</reference>
<evidence type="ECO:0000313" key="2">
    <source>
        <dbReference type="EMBL" id="OYQ39632.1"/>
    </source>
</evidence>
<evidence type="ECO:0008006" key="4">
    <source>
        <dbReference type="Google" id="ProtNLM"/>
    </source>
</evidence>
<keyword evidence="1" id="KW-0732">Signal</keyword>
<feature type="chain" id="PRO_5012874905" description="Outer membrane protein beta-barrel domain-containing protein" evidence="1">
    <location>
        <begin position="20"/>
        <end position="92"/>
    </location>
</feature>
<protein>
    <recommendedName>
        <fullName evidence="4">Outer membrane protein beta-barrel domain-containing protein</fullName>
    </recommendedName>
</protein>
<accession>A0A255ZDX0</accession>
<feature type="signal peptide" evidence="1">
    <location>
        <begin position="1"/>
        <end position="19"/>
    </location>
</feature>
<gene>
    <name evidence="2" type="ORF">CHX27_14130</name>
</gene>
<evidence type="ECO:0000256" key="1">
    <source>
        <dbReference type="SAM" id="SignalP"/>
    </source>
</evidence>
<sequence>MRKLLFVLAALAGTFATQAQETKFGVKAGVDLASTKVDLGPLGEVTGSETGYYLGGFASIGISEKFAVQPELMYVLIKDFNFLSVPIWQSMN</sequence>
<dbReference type="OrthoDB" id="947434at2"/>
<proteinExistence type="predicted"/>
<organism evidence="2 3">
    <name type="scientific">Flavobacterium aurantiibacter</name>
    <dbReference type="NCBI Taxonomy" id="2023067"/>
    <lineage>
        <taxon>Bacteria</taxon>
        <taxon>Pseudomonadati</taxon>
        <taxon>Bacteroidota</taxon>
        <taxon>Flavobacteriia</taxon>
        <taxon>Flavobacteriales</taxon>
        <taxon>Flavobacteriaceae</taxon>
        <taxon>Flavobacterium</taxon>
    </lineage>
</organism>
<name>A0A255ZDX0_9FLAO</name>
<dbReference type="Proteomes" id="UP000216035">
    <property type="component" value="Unassembled WGS sequence"/>
</dbReference>
<dbReference type="EMBL" id="NOXX01000224">
    <property type="protein sequence ID" value="OYQ39632.1"/>
    <property type="molecule type" value="Genomic_DNA"/>
</dbReference>
<comment type="caution">
    <text evidence="2">The sequence shown here is derived from an EMBL/GenBank/DDBJ whole genome shotgun (WGS) entry which is preliminary data.</text>
</comment>